<reference evidence="3 4" key="1">
    <citation type="submission" date="2014-04" db="EMBL/GenBank/DDBJ databases">
        <authorList>
            <consortium name="DOE Joint Genome Institute"/>
            <person name="Kuo A."/>
            <person name="Ruytinx J."/>
            <person name="Rineau F."/>
            <person name="Colpaert J."/>
            <person name="Kohler A."/>
            <person name="Nagy L.G."/>
            <person name="Floudas D."/>
            <person name="Copeland A."/>
            <person name="Barry K.W."/>
            <person name="Cichocki N."/>
            <person name="Veneault-Fourrey C."/>
            <person name="LaButti K."/>
            <person name="Lindquist E.A."/>
            <person name="Lipzen A."/>
            <person name="Lundell T."/>
            <person name="Morin E."/>
            <person name="Murat C."/>
            <person name="Sun H."/>
            <person name="Tunlid A."/>
            <person name="Henrissat B."/>
            <person name="Grigoriev I.V."/>
            <person name="Hibbett D.S."/>
            <person name="Martin F."/>
            <person name="Nordberg H.P."/>
            <person name="Cantor M.N."/>
            <person name="Hua S.X."/>
        </authorList>
    </citation>
    <scope>NUCLEOTIDE SEQUENCE [LARGE SCALE GENOMIC DNA]</scope>
    <source>
        <strain evidence="3 4">UH-Slu-Lm8-n1</strain>
    </source>
</reference>
<keyword evidence="2" id="KW-0732">Signal</keyword>
<dbReference type="EMBL" id="KN835327">
    <property type="protein sequence ID" value="KIK39811.1"/>
    <property type="molecule type" value="Genomic_DNA"/>
</dbReference>
<feature type="transmembrane region" description="Helical" evidence="1">
    <location>
        <begin position="143"/>
        <end position="163"/>
    </location>
</feature>
<dbReference type="InParanoid" id="A0A0D0ADN5"/>
<accession>A0A0D0ADN5</accession>
<dbReference type="Proteomes" id="UP000054485">
    <property type="component" value="Unassembled WGS sequence"/>
</dbReference>
<evidence type="ECO:0000256" key="2">
    <source>
        <dbReference type="SAM" id="SignalP"/>
    </source>
</evidence>
<keyword evidence="1" id="KW-1133">Transmembrane helix</keyword>
<evidence type="ECO:0000313" key="4">
    <source>
        <dbReference type="Proteomes" id="UP000054485"/>
    </source>
</evidence>
<name>A0A0D0ADN5_9AGAM</name>
<feature type="chain" id="PRO_5002207507" evidence="2">
    <location>
        <begin position="18"/>
        <end position="166"/>
    </location>
</feature>
<keyword evidence="1" id="KW-0472">Membrane</keyword>
<keyword evidence="1" id="KW-0812">Transmembrane</keyword>
<evidence type="ECO:0000313" key="3">
    <source>
        <dbReference type="EMBL" id="KIK39811.1"/>
    </source>
</evidence>
<proteinExistence type="predicted"/>
<feature type="signal peptide" evidence="2">
    <location>
        <begin position="1"/>
        <end position="17"/>
    </location>
</feature>
<protein>
    <submittedName>
        <fullName evidence="3">Unplaced genomic scaffold CY34scaffold_196, whole genome shotgun sequence</fullName>
    </submittedName>
</protein>
<organism evidence="3 4">
    <name type="scientific">Suillus luteus UH-Slu-Lm8-n1</name>
    <dbReference type="NCBI Taxonomy" id="930992"/>
    <lineage>
        <taxon>Eukaryota</taxon>
        <taxon>Fungi</taxon>
        <taxon>Dikarya</taxon>
        <taxon>Basidiomycota</taxon>
        <taxon>Agaricomycotina</taxon>
        <taxon>Agaricomycetes</taxon>
        <taxon>Agaricomycetidae</taxon>
        <taxon>Boletales</taxon>
        <taxon>Suillineae</taxon>
        <taxon>Suillaceae</taxon>
        <taxon>Suillus</taxon>
    </lineage>
</organism>
<reference evidence="4" key="2">
    <citation type="submission" date="2015-01" db="EMBL/GenBank/DDBJ databases">
        <title>Evolutionary Origins and Diversification of the Mycorrhizal Mutualists.</title>
        <authorList>
            <consortium name="DOE Joint Genome Institute"/>
            <consortium name="Mycorrhizal Genomics Consortium"/>
            <person name="Kohler A."/>
            <person name="Kuo A."/>
            <person name="Nagy L.G."/>
            <person name="Floudas D."/>
            <person name="Copeland A."/>
            <person name="Barry K.W."/>
            <person name="Cichocki N."/>
            <person name="Veneault-Fourrey C."/>
            <person name="LaButti K."/>
            <person name="Lindquist E.A."/>
            <person name="Lipzen A."/>
            <person name="Lundell T."/>
            <person name="Morin E."/>
            <person name="Murat C."/>
            <person name="Riley R."/>
            <person name="Ohm R."/>
            <person name="Sun H."/>
            <person name="Tunlid A."/>
            <person name="Henrissat B."/>
            <person name="Grigoriev I.V."/>
            <person name="Hibbett D.S."/>
            <person name="Martin F."/>
        </authorList>
    </citation>
    <scope>NUCLEOTIDE SEQUENCE [LARGE SCALE GENOMIC DNA]</scope>
    <source>
        <strain evidence="4">UH-Slu-Lm8-n1</strain>
    </source>
</reference>
<keyword evidence="4" id="KW-1185">Reference proteome</keyword>
<dbReference type="OrthoDB" id="2953532at2759"/>
<evidence type="ECO:0000256" key="1">
    <source>
        <dbReference type="SAM" id="Phobius"/>
    </source>
</evidence>
<dbReference type="AlphaFoldDB" id="A0A0D0ADN5"/>
<gene>
    <name evidence="3" type="ORF">CY34DRAFT_807817</name>
</gene>
<dbReference type="HOGENOM" id="CLU_132808_0_0_1"/>
<sequence length="166" mass="16717">MHFAFVSVLLLAGQALSLSITVGGSVGTVDATQFLNVTDAYLLTDCQTQCSNANAQITTCAANDSCLCASDTITAITSCEQCMFTDLIAKSTTSADPRAGSTAALTAYASACSTAGFTVPSSLVALSVPSNWDGPLGVSLGKVSTILVVAITAVLGSGSIFLLSNM</sequence>